<evidence type="ECO:0000313" key="2">
    <source>
        <dbReference type="Proteomes" id="UP001142489"/>
    </source>
</evidence>
<protein>
    <submittedName>
        <fullName evidence="1">Uncharacterized protein</fullName>
    </submittedName>
</protein>
<organism evidence="1 2">
    <name type="scientific">Phrynocephalus forsythii</name>
    <dbReference type="NCBI Taxonomy" id="171643"/>
    <lineage>
        <taxon>Eukaryota</taxon>
        <taxon>Metazoa</taxon>
        <taxon>Chordata</taxon>
        <taxon>Craniata</taxon>
        <taxon>Vertebrata</taxon>
        <taxon>Euteleostomi</taxon>
        <taxon>Lepidosauria</taxon>
        <taxon>Squamata</taxon>
        <taxon>Bifurcata</taxon>
        <taxon>Unidentata</taxon>
        <taxon>Episquamata</taxon>
        <taxon>Toxicofera</taxon>
        <taxon>Iguania</taxon>
        <taxon>Acrodonta</taxon>
        <taxon>Agamidae</taxon>
        <taxon>Agaminae</taxon>
        <taxon>Phrynocephalus</taxon>
    </lineage>
</organism>
<keyword evidence="2" id="KW-1185">Reference proteome</keyword>
<name>A0A9Q0XF88_9SAUR</name>
<sequence length="236" mass="25901">MPEEAAATITCGATRNTTKEDTVHGIRPTNIYYNIYKGFIEVVLHGIVKAYFSRRRHGGCLPELEQRGTWAGGPKQEGGDGGTFGFWGPDSEISWSGTDDLLNVERGCHLPHCSQKLCFTVLLGCRCEILSFQCTDPGIHSEDKEKPFLNGSTKLKGVTGPNLVLQDAGVCFDTSEVINTKQFGGSRNEGQIAWEKTQSWRHKYIKYNIRKEGLAVPTGKETCIGAMVKGEKAALS</sequence>
<comment type="caution">
    <text evidence="1">The sequence shown here is derived from an EMBL/GenBank/DDBJ whole genome shotgun (WGS) entry which is preliminary data.</text>
</comment>
<proteinExistence type="predicted"/>
<reference evidence="1" key="1">
    <citation type="journal article" date="2023" name="DNA Res.">
        <title>Chromosome-level genome assembly of Phrynocephalus forsythii using third-generation DNA sequencing and Hi-C analysis.</title>
        <authorList>
            <person name="Qi Y."/>
            <person name="Zhao W."/>
            <person name="Zhao Y."/>
            <person name="Niu C."/>
            <person name="Cao S."/>
            <person name="Zhang Y."/>
        </authorList>
    </citation>
    <scope>NUCLEOTIDE SEQUENCE</scope>
    <source>
        <tissue evidence="1">Muscle</tissue>
    </source>
</reference>
<dbReference type="Proteomes" id="UP001142489">
    <property type="component" value="Unassembled WGS sequence"/>
</dbReference>
<dbReference type="EMBL" id="JAPFRF010000015">
    <property type="protein sequence ID" value="KAJ7310562.1"/>
    <property type="molecule type" value="Genomic_DNA"/>
</dbReference>
<dbReference type="AlphaFoldDB" id="A0A9Q0XF88"/>
<gene>
    <name evidence="1" type="ORF">JRQ81_007504</name>
</gene>
<accession>A0A9Q0XF88</accession>
<evidence type="ECO:0000313" key="1">
    <source>
        <dbReference type="EMBL" id="KAJ7310562.1"/>
    </source>
</evidence>